<keyword evidence="1" id="KW-0812">Transmembrane</keyword>
<keyword evidence="4" id="KW-1185">Reference proteome</keyword>
<accession>A0A1I5Q986</accession>
<protein>
    <recommendedName>
        <fullName evidence="2">DUF7344 domain-containing protein</fullName>
    </recommendedName>
</protein>
<proteinExistence type="predicted"/>
<dbReference type="Pfam" id="PF24035">
    <property type="entry name" value="DUF7344"/>
    <property type="match status" value="1"/>
</dbReference>
<dbReference type="Proteomes" id="UP000183769">
    <property type="component" value="Unassembled WGS sequence"/>
</dbReference>
<dbReference type="AlphaFoldDB" id="A0A1I5Q986"/>
<feature type="transmembrane region" description="Helical" evidence="1">
    <location>
        <begin position="121"/>
        <end position="140"/>
    </location>
</feature>
<gene>
    <name evidence="3" type="ORF">SAMN05216277_103321</name>
</gene>
<keyword evidence="1" id="KW-0472">Membrane</keyword>
<dbReference type="InterPro" id="IPR036388">
    <property type="entry name" value="WH-like_DNA-bd_sf"/>
</dbReference>
<dbReference type="RefSeq" id="WP_074876743.1">
    <property type="nucleotide sequence ID" value="NZ_FOXI01000003.1"/>
</dbReference>
<feature type="transmembrane region" description="Helical" evidence="1">
    <location>
        <begin position="146"/>
        <end position="166"/>
    </location>
</feature>
<evidence type="ECO:0000313" key="4">
    <source>
        <dbReference type="Proteomes" id="UP000183769"/>
    </source>
</evidence>
<evidence type="ECO:0000313" key="3">
    <source>
        <dbReference type="EMBL" id="SFP42898.1"/>
    </source>
</evidence>
<reference evidence="4" key="1">
    <citation type="submission" date="2016-10" db="EMBL/GenBank/DDBJ databases">
        <authorList>
            <person name="Varghese N."/>
            <person name="Submissions S."/>
        </authorList>
    </citation>
    <scope>NUCLEOTIDE SEQUENCE [LARGE SCALE GENOMIC DNA]</scope>
    <source>
        <strain evidence="4">CGMCC 1.10329</strain>
    </source>
</reference>
<feature type="domain" description="DUF7344" evidence="2">
    <location>
        <begin position="14"/>
        <end position="92"/>
    </location>
</feature>
<organism evidence="3 4">
    <name type="scientific">Halolamina pelagica</name>
    <dbReference type="NCBI Taxonomy" id="699431"/>
    <lineage>
        <taxon>Archaea</taxon>
        <taxon>Methanobacteriati</taxon>
        <taxon>Methanobacteriota</taxon>
        <taxon>Stenosarchaea group</taxon>
        <taxon>Halobacteria</taxon>
        <taxon>Halobacteriales</taxon>
        <taxon>Haloferacaceae</taxon>
    </lineage>
</organism>
<dbReference type="EMBL" id="FOXI01000003">
    <property type="protein sequence ID" value="SFP42898.1"/>
    <property type="molecule type" value="Genomic_DNA"/>
</dbReference>
<evidence type="ECO:0000256" key="1">
    <source>
        <dbReference type="SAM" id="Phobius"/>
    </source>
</evidence>
<evidence type="ECO:0000259" key="2">
    <source>
        <dbReference type="Pfam" id="PF24035"/>
    </source>
</evidence>
<dbReference type="Gene3D" id="1.10.10.10">
    <property type="entry name" value="Winged helix-like DNA-binding domain superfamily/Winged helix DNA-binding domain"/>
    <property type="match status" value="1"/>
</dbReference>
<sequence length="189" mass="21220">MQLRRNTLPESEIYEVLANRRRRATIQQLSDGVYPTTIELHELSEAVAAAEAGTSPPPRALRESVYSSLHQTHLPKLEELGVVRYDRETAEVSLQPRARDVNVYMSVATPYGITWDEYYRALAAVTLTLVVTSLAGVPLVSAVDPLLWASGSLFVLAASVTAQLWGARWYLVETFRGWVDRLRRPLGRR</sequence>
<keyword evidence="1" id="KW-1133">Transmembrane helix</keyword>
<dbReference type="OrthoDB" id="331021at2157"/>
<dbReference type="InterPro" id="IPR055768">
    <property type="entry name" value="DUF7344"/>
</dbReference>
<name>A0A1I5Q986_9EURY</name>